<name>A0A8H5AQZ3_9AGAR</name>
<dbReference type="InterPro" id="IPR002347">
    <property type="entry name" value="SDR_fam"/>
</dbReference>
<accession>A0A8H5AQZ3</accession>
<dbReference type="AlphaFoldDB" id="A0A8H5AQZ3"/>
<sequence>MDKSARVKVALITGAEEIKRVAGAKECSLHFADVSSEEQVQKMIADVVETYGGLDIMVANAGIVPTYLSWRRRSNFGTKSLLSMFGVPFCYKYAGIQWSSKGKEAESLERVVLPGSPESAIFLVHTPGRIRYTWNNAGRSGRVRKA</sequence>
<dbReference type="EMBL" id="JAACJM010000651">
    <property type="protein sequence ID" value="KAF5309304.1"/>
    <property type="molecule type" value="Genomic_DNA"/>
</dbReference>
<dbReference type="SUPFAM" id="SSF51735">
    <property type="entry name" value="NAD(P)-binding Rossmann-fold domains"/>
    <property type="match status" value="1"/>
</dbReference>
<dbReference type="OrthoDB" id="498125at2759"/>
<proteinExistence type="predicted"/>
<dbReference type="Proteomes" id="UP000559256">
    <property type="component" value="Unassembled WGS sequence"/>
</dbReference>
<evidence type="ECO:0000313" key="1">
    <source>
        <dbReference type="EMBL" id="KAF5309304.1"/>
    </source>
</evidence>
<dbReference type="InterPro" id="IPR036291">
    <property type="entry name" value="NAD(P)-bd_dom_sf"/>
</dbReference>
<protein>
    <submittedName>
        <fullName evidence="1">Uncharacterized protein</fullName>
    </submittedName>
</protein>
<evidence type="ECO:0000313" key="2">
    <source>
        <dbReference type="Proteomes" id="UP000559256"/>
    </source>
</evidence>
<gene>
    <name evidence="1" type="ORF">D9758_019054</name>
</gene>
<reference evidence="1 2" key="1">
    <citation type="journal article" date="2020" name="ISME J.">
        <title>Uncovering the hidden diversity of litter-decomposition mechanisms in mushroom-forming fungi.</title>
        <authorList>
            <person name="Floudas D."/>
            <person name="Bentzer J."/>
            <person name="Ahren D."/>
            <person name="Johansson T."/>
            <person name="Persson P."/>
            <person name="Tunlid A."/>
        </authorList>
    </citation>
    <scope>NUCLEOTIDE SEQUENCE [LARGE SCALE GENOMIC DNA]</scope>
    <source>
        <strain evidence="1 2">CBS 291.85</strain>
    </source>
</reference>
<organism evidence="1 2">
    <name type="scientific">Tetrapyrgos nigripes</name>
    <dbReference type="NCBI Taxonomy" id="182062"/>
    <lineage>
        <taxon>Eukaryota</taxon>
        <taxon>Fungi</taxon>
        <taxon>Dikarya</taxon>
        <taxon>Basidiomycota</taxon>
        <taxon>Agaricomycotina</taxon>
        <taxon>Agaricomycetes</taxon>
        <taxon>Agaricomycetidae</taxon>
        <taxon>Agaricales</taxon>
        <taxon>Marasmiineae</taxon>
        <taxon>Marasmiaceae</taxon>
        <taxon>Tetrapyrgos</taxon>
    </lineage>
</organism>
<dbReference type="Pfam" id="PF13561">
    <property type="entry name" value="adh_short_C2"/>
    <property type="match status" value="1"/>
</dbReference>
<comment type="caution">
    <text evidence="1">The sequence shown here is derived from an EMBL/GenBank/DDBJ whole genome shotgun (WGS) entry which is preliminary data.</text>
</comment>
<dbReference type="Gene3D" id="3.40.50.720">
    <property type="entry name" value="NAD(P)-binding Rossmann-like Domain"/>
    <property type="match status" value="1"/>
</dbReference>
<keyword evidence="2" id="KW-1185">Reference proteome</keyword>